<gene>
    <name evidence="2" type="ORF">CBU02nite_25370</name>
    <name evidence="3" type="ORF">GND98_013415</name>
</gene>
<feature type="transmembrane region" description="Helical" evidence="1">
    <location>
        <begin position="12"/>
        <end position="35"/>
    </location>
</feature>
<sequence>MNYKNKKHHKYMHILFSLTLSLFIIFISVKITLIFKPLYYFDIEYLNISEQSNYSKDEIIKNYNYIINYLLSFNSQEFQLPSIAYSRFAQIHFKDVKGIFKYIDILLALTGIISLIGLTINIRYKNYYFLKVTSSILIFTLTSILIAFAISFDACFVLFHKIFFRNDYWVFDPSIDPIIDILPKEFFLHTALFLIFLIILSIIVLIFFDKKLINKRQV</sequence>
<dbReference type="InterPro" id="IPR010178">
    <property type="entry name" value="Lit"/>
</dbReference>
<dbReference type="EMBL" id="BKBC01000038">
    <property type="protein sequence ID" value="GEQ22031.1"/>
    <property type="molecule type" value="Genomic_DNA"/>
</dbReference>
<dbReference type="NCBIfam" id="TIGR01906">
    <property type="entry name" value="integ_TIGR01906"/>
    <property type="match status" value="1"/>
</dbReference>
<feature type="transmembrane region" description="Helical" evidence="1">
    <location>
        <begin position="186"/>
        <end position="208"/>
    </location>
</feature>
<protein>
    <submittedName>
        <fullName evidence="2 3">Membrane protein</fullName>
    </submittedName>
</protein>
<evidence type="ECO:0000313" key="2">
    <source>
        <dbReference type="EMBL" id="GEQ22031.1"/>
    </source>
</evidence>
<name>A0A512TPQ8_CLOBU</name>
<dbReference type="EMBL" id="WOFV02000045">
    <property type="protein sequence ID" value="NAS18838.1"/>
    <property type="molecule type" value="Genomic_DNA"/>
</dbReference>
<dbReference type="RefSeq" id="WP_146868728.1">
    <property type="nucleotide sequence ID" value="NZ_BKBC01000038.1"/>
</dbReference>
<organism evidence="2 4">
    <name type="scientific">Clostridium butyricum</name>
    <dbReference type="NCBI Taxonomy" id="1492"/>
    <lineage>
        <taxon>Bacteria</taxon>
        <taxon>Bacillati</taxon>
        <taxon>Bacillota</taxon>
        <taxon>Clostridia</taxon>
        <taxon>Eubacteriales</taxon>
        <taxon>Clostridiaceae</taxon>
        <taxon>Clostridium</taxon>
    </lineage>
</organism>
<evidence type="ECO:0000256" key="1">
    <source>
        <dbReference type="SAM" id="Phobius"/>
    </source>
</evidence>
<dbReference type="Pfam" id="PF07314">
    <property type="entry name" value="Lit"/>
    <property type="match status" value="1"/>
</dbReference>
<dbReference type="Proteomes" id="UP000474042">
    <property type="component" value="Unassembled WGS sequence"/>
</dbReference>
<keyword evidence="1" id="KW-0472">Membrane</keyword>
<comment type="caution">
    <text evidence="2">The sequence shown here is derived from an EMBL/GenBank/DDBJ whole genome shotgun (WGS) entry which is preliminary data.</text>
</comment>
<feature type="transmembrane region" description="Helical" evidence="1">
    <location>
        <begin position="136"/>
        <end position="159"/>
    </location>
</feature>
<proteinExistence type="predicted"/>
<keyword evidence="1" id="KW-0812">Transmembrane</keyword>
<evidence type="ECO:0000313" key="4">
    <source>
        <dbReference type="Proteomes" id="UP000321089"/>
    </source>
</evidence>
<dbReference type="AlphaFoldDB" id="A0A512TPQ8"/>
<dbReference type="Proteomes" id="UP000321089">
    <property type="component" value="Unassembled WGS sequence"/>
</dbReference>
<feature type="transmembrane region" description="Helical" evidence="1">
    <location>
        <begin position="102"/>
        <end position="124"/>
    </location>
</feature>
<accession>A0A512TPQ8</accession>
<reference evidence="3 5" key="2">
    <citation type="submission" date="2020-01" db="EMBL/GenBank/DDBJ databases">
        <title>Genome sequence of a 1,3-propanediol producer, Clostridium butyricum S3.</title>
        <authorList>
            <person name="Zhou J."/>
        </authorList>
    </citation>
    <scope>NUCLEOTIDE SEQUENCE [LARGE SCALE GENOMIC DNA]</scope>
    <source>
        <strain evidence="3 5">S3</strain>
    </source>
</reference>
<keyword evidence="1" id="KW-1133">Transmembrane helix</keyword>
<reference evidence="2 4" key="1">
    <citation type="submission" date="2019-07" db="EMBL/GenBank/DDBJ databases">
        <title>Whole genome shotgun sequence of Clostridium butyricum NBRC 3858.</title>
        <authorList>
            <person name="Hosoyama A."/>
            <person name="Uohara A."/>
            <person name="Ohji S."/>
            <person name="Ichikawa N."/>
        </authorList>
    </citation>
    <scope>NUCLEOTIDE SEQUENCE [LARGE SCALE GENOMIC DNA]</scope>
    <source>
        <strain evidence="2 4">NBRC 3858</strain>
    </source>
</reference>
<evidence type="ECO:0000313" key="3">
    <source>
        <dbReference type="EMBL" id="NAS18838.1"/>
    </source>
</evidence>
<evidence type="ECO:0000313" key="5">
    <source>
        <dbReference type="Proteomes" id="UP000474042"/>
    </source>
</evidence>